<evidence type="ECO:0000256" key="2">
    <source>
        <dbReference type="SAM" id="MobiDB-lite"/>
    </source>
</evidence>
<keyword evidence="1 3" id="KW-0732">Signal</keyword>
<dbReference type="Pfam" id="PF12951">
    <property type="entry name" value="PATR"/>
    <property type="match status" value="3"/>
</dbReference>
<feature type="region of interest" description="Disordered" evidence="2">
    <location>
        <begin position="513"/>
        <end position="540"/>
    </location>
</feature>
<keyword evidence="5" id="KW-1185">Reference proteome</keyword>
<feature type="chain" id="PRO_5010999908" evidence="3">
    <location>
        <begin position="21"/>
        <end position="2262"/>
    </location>
</feature>
<dbReference type="InterPro" id="IPR036709">
    <property type="entry name" value="Autotransporte_beta_dom_sf"/>
</dbReference>
<evidence type="ECO:0000313" key="5">
    <source>
        <dbReference type="Proteomes" id="UP000193870"/>
    </source>
</evidence>
<dbReference type="OrthoDB" id="7494277at2"/>
<dbReference type="InterPro" id="IPR013425">
    <property type="entry name" value="Autotrns_rpt"/>
</dbReference>
<dbReference type="STRING" id="315423.SAMN04488020_11322"/>
<evidence type="ECO:0000256" key="3">
    <source>
        <dbReference type="SAM" id="SignalP"/>
    </source>
</evidence>
<protein>
    <submittedName>
        <fullName evidence="4">Autotransporter-associated beta strand repeat protein</fullName>
    </submittedName>
</protein>
<dbReference type="NCBIfam" id="TIGR02601">
    <property type="entry name" value="autotrns_rpt"/>
    <property type="match status" value="2"/>
</dbReference>
<reference evidence="4 5" key="1">
    <citation type="submission" date="2017-03" db="EMBL/GenBank/DDBJ databases">
        <authorList>
            <person name="Afonso C.L."/>
            <person name="Miller P.J."/>
            <person name="Scott M.A."/>
            <person name="Spackman E."/>
            <person name="Goraichik I."/>
            <person name="Dimitrov K.M."/>
            <person name="Suarez D.L."/>
            <person name="Swayne D.E."/>
        </authorList>
    </citation>
    <scope>NUCLEOTIDE SEQUENCE [LARGE SCALE GENOMIC DNA]</scope>
    <source>
        <strain evidence="4 5">CECT 7066</strain>
    </source>
</reference>
<name>A0A1Y5TK73_9RHOB</name>
<gene>
    <name evidence="4" type="ORF">PAM7066_03300</name>
</gene>
<accession>A0A1Y5TK73</accession>
<feature type="region of interest" description="Disordered" evidence="2">
    <location>
        <begin position="623"/>
        <end position="685"/>
    </location>
</feature>
<evidence type="ECO:0000313" key="4">
    <source>
        <dbReference type="EMBL" id="SLN65855.1"/>
    </source>
</evidence>
<feature type="signal peptide" evidence="3">
    <location>
        <begin position="1"/>
        <end position="20"/>
    </location>
</feature>
<dbReference type="Proteomes" id="UP000193870">
    <property type="component" value="Unassembled WGS sequence"/>
</dbReference>
<dbReference type="EMBL" id="FWFV01000012">
    <property type="protein sequence ID" value="SLN65855.1"/>
    <property type="molecule type" value="Genomic_DNA"/>
</dbReference>
<evidence type="ECO:0000256" key="1">
    <source>
        <dbReference type="ARBA" id="ARBA00022729"/>
    </source>
</evidence>
<proteinExistence type="predicted"/>
<dbReference type="SUPFAM" id="SSF103515">
    <property type="entry name" value="Autotransporter"/>
    <property type="match status" value="1"/>
</dbReference>
<feature type="compositionally biased region" description="Gly residues" evidence="2">
    <location>
        <begin position="513"/>
        <end position="538"/>
    </location>
</feature>
<dbReference type="InterPro" id="IPR011050">
    <property type="entry name" value="Pectin_lyase_fold/virulence"/>
</dbReference>
<sequence>MKSYRSILSTTALVGTLVGAAPATIASPVHSIVEDGGGRAGHAIQGIATFGTSDAQTTFTNFFTEGGAGSGGGAGLGGVFFIDSNASLTLQNIDLRGNVTKGGQGGSRPPVDLSGSTLLLTDLTADISAVQAINPQPILTRVGSTYFVAGVTLANQNPAIRSGVSAGLDGVNGTVDIESVDGTEVTFATNVEIRTESITKASTTAVIPGATTLPIDTLTGSNENLRIGASVFGTGIDDDTRITGVNYGGADGREVVSIVIDKPTTSATSGFDAVNVGTLTAPQFARVGADEIRILSSGNTLKVGMTLAGEGIAAGTTVTAIDEDGTVRFSQPLPAGLQEFKGLIEAGQVGSNIINLPAPTTRVSVGTIVTGAGIPAGTTVTSIEGNSIKLSNALTAVPETIRTTPILSQAASGGQTRLRLPAHLTGIAAGMEVSGTGIPAGTRVVSYSSATGIAVLDHAVTEALSDVRFVSPLQDGGAMNGGIVSASGSGSDGGSGVNANSASAFIFSGEGQAGRNGGSGGAATQGTGGDGGSGGDGSNGAPVNKELIFDIATTTASAVADTASAAAALTSFPTDVGESIVSAANAAITWIQVADLGIRLGVWQSDQAKGRVGLGGDGGTGGAGGAGSEFFGGGAGGDGGDGGDGGNSITDGGTGGNGGNGGRGGFGAGGGSGGTGGSAGSTGNGIDGSSGAGGAAGFGGGVGSDGAGFGGGGGSGYGGAIFVRSGGSLVVSGNSTFANNAALAGSSSNAGQAGNAAGSDIFMMRGSDVLLAPGAGNRIRIEGTIADDSTASISSMSNASGDGASLRIGGGGTVELLGENTYTGTTNIEGAALAAKDGIGIHSRSHLQFDGGGALSDLAESNAGVLLTDGQFVRRVGTLSTQASWSGSGGFAASEEGLTLNFGYLGGASGQTLSLGQGGFVGGDSVLVFGARDATGTVRLVNKIVLNGGKMNVAVHDNEAVDTDRAVVTGNMTGGALEVGAAGYTGELVMTGTNALTGLTVNAGKLTTREGDVVGRLMASNGIATVDGGGLAFSAAEIFAALSVAARGEIVAADAMTVNQLTNQGLSTFFGILSAGAIHNLADGELRVKQVTSDSFVNEGLLLLAGDVTVGHGAPLTNDGTIAVADIRHIVADGLAGKGTLSVADEGALTLELSGVSTYEGSSSGAGEIAKAGTGTLTLTGDMGHTGATRVMNGTLVLDGGTLSDIATLAVEKDGQFILLTPETVGDLLSAGMIELHADLTTTGKMVNDGVLTFREPVTLTTAGLSGGDTGEVRIDAGTPLRLVQSKNTIYSGNFTGDGILTKAGSGTLSHDGAAGSFTADGILVEEGGMSFASAQAFDSLSVAAKGKVTSADALTVDTVTNEGISAFGGHLFAGSIHNLTGGEMRVDAVTADAFENAGLLLLAGDVTMNHGASMQNEGKIGVADARRIIAAGLSGEGSLELSEAGILALDLSGASSFAGSSAGGGRIIKEGTGQLTLTGEMLHSGGTRVTNGTLVLDDGNLSDVGTLVVDKNGRFVLLTDESVGELRNSGKVELVANLTAAGKVVNDGSLTFEDRVTLTTAGLSGGATGAITIDAEESLRLVQTGTSTYSGTIGGAGVLTKAGTGTLGLDGAEGSFSVGTLYIDAGRVTFASPYVAAQTVGVDIRSNGTLQLANGNQRITRLVGAGTLALGTNDLYVSDGGEFSGVLTGTGSLRVVGGQFLVDSSLSSETNAFEVDGTSDILVAKGQKITFPKVNVTGGKLSVAGGLKTAELSVSKGGTLQLGTDENISVEAKTTTISGAGSSVRGNGRVSGKMTIGIGAFLRPGNSPGEIAVEDLVLAEGSTTELEYVSGTSHDVMRITGEFTIEPGARLDILATAGQSLAAGESVRFFDFTAGNLSGHFGEVASGFDGTSVLNLSTGSLVGLGGITIDELFEAAARTDNDRAILAAALVAGTDGVAQTYGGNLVPSLALAQTSANPAAANAAVLAMASPEVYTGVGEAASFGLRHALPGAALEAGSARFVLSGAEAETDQDRRFADYGLSANFAGGSVAFGTEIGILSGSLGKLDGEVSSDYLDAELDGLAAGIGFALPIGGVPGLTATARAGMASYDVSGERIALGGRTSIDGVDASSRLLGLGLAYQHQAGRNLFSATSELLRLSDDVDGFAEQGDALDALSVEGQDADRTYLDLGVAVRHAATPQVGLSASLDTSIRLSGDEREVLAGLAVEEARFGVGNGGLADQEFRVGLGADVQFGQHNSASASIKAGSASEVTYAVSLDFKF</sequence>
<dbReference type="RefSeq" id="WP_139215037.1">
    <property type="nucleotide sequence ID" value="NZ_FOPF01000013.1"/>
</dbReference>
<dbReference type="SUPFAM" id="SSF51126">
    <property type="entry name" value="Pectin lyase-like"/>
    <property type="match status" value="2"/>
</dbReference>
<organism evidence="4 5">
    <name type="scientific">Palleronia marisminoris</name>
    <dbReference type="NCBI Taxonomy" id="315423"/>
    <lineage>
        <taxon>Bacteria</taxon>
        <taxon>Pseudomonadati</taxon>
        <taxon>Pseudomonadota</taxon>
        <taxon>Alphaproteobacteria</taxon>
        <taxon>Rhodobacterales</taxon>
        <taxon>Roseobacteraceae</taxon>
        <taxon>Palleronia</taxon>
    </lineage>
</organism>